<evidence type="ECO:0000256" key="2">
    <source>
        <dbReference type="SAM" id="SignalP"/>
    </source>
</evidence>
<gene>
    <name evidence="4" type="ORF">NHU_01272</name>
</gene>
<name>A0A0D6AZZ9_RHOSU</name>
<evidence type="ECO:0000313" key="5">
    <source>
        <dbReference type="Proteomes" id="UP000064912"/>
    </source>
</evidence>
<dbReference type="Gene3D" id="2.40.50.100">
    <property type="match status" value="1"/>
</dbReference>
<feature type="signal peptide" evidence="2">
    <location>
        <begin position="1"/>
        <end position="43"/>
    </location>
</feature>
<dbReference type="KEGG" id="rsu:NHU_01272"/>
<feature type="chain" id="PRO_5002300929" evidence="2">
    <location>
        <begin position="44"/>
        <end position="354"/>
    </location>
</feature>
<dbReference type="Proteomes" id="UP000064912">
    <property type="component" value="Chromosome"/>
</dbReference>
<evidence type="ECO:0000256" key="1">
    <source>
        <dbReference type="SAM" id="Coils"/>
    </source>
</evidence>
<dbReference type="PANTHER" id="PTHR30438:SF2">
    <property type="entry name" value="MEMBRANE PROTEIN"/>
    <property type="match status" value="1"/>
</dbReference>
<proteinExistence type="predicted"/>
<dbReference type="AlphaFoldDB" id="A0A0D6AZZ9"/>
<keyword evidence="1" id="KW-0175">Coiled coil</keyword>
<organism evidence="4 5">
    <name type="scientific">Rhodovulum sulfidophilum</name>
    <name type="common">Rhodobacter sulfidophilus</name>
    <dbReference type="NCBI Taxonomy" id="35806"/>
    <lineage>
        <taxon>Bacteria</taxon>
        <taxon>Pseudomonadati</taxon>
        <taxon>Pseudomonadota</taxon>
        <taxon>Alphaproteobacteria</taxon>
        <taxon>Rhodobacterales</taxon>
        <taxon>Paracoccaceae</taxon>
        <taxon>Rhodovulum</taxon>
    </lineage>
</organism>
<dbReference type="eggNOG" id="COG0845">
    <property type="taxonomic scope" value="Bacteria"/>
</dbReference>
<dbReference type="InterPro" id="IPR058625">
    <property type="entry name" value="MdtA-like_BSH"/>
</dbReference>
<dbReference type="PATRIC" id="fig|35806.4.peg.1313"/>
<dbReference type="GO" id="GO:0005886">
    <property type="term" value="C:plasma membrane"/>
    <property type="evidence" value="ECO:0007669"/>
    <property type="project" value="TreeGrafter"/>
</dbReference>
<dbReference type="Pfam" id="PF25917">
    <property type="entry name" value="BSH_RND"/>
    <property type="match status" value="1"/>
</dbReference>
<reference evidence="4 5" key="1">
    <citation type="submission" date="2015-02" db="EMBL/GenBank/DDBJ databases">
        <title>Genome sequene of Rhodovulum sulfidophilum DSM 2351.</title>
        <authorList>
            <person name="Nagao N."/>
        </authorList>
    </citation>
    <scope>NUCLEOTIDE SEQUENCE [LARGE SCALE GENOMIC DNA]</scope>
    <source>
        <strain evidence="4 5">DSM 2351</strain>
    </source>
</reference>
<dbReference type="Gene3D" id="1.10.287.470">
    <property type="entry name" value="Helix hairpin bin"/>
    <property type="match status" value="1"/>
</dbReference>
<dbReference type="EMBL" id="AP014800">
    <property type="protein sequence ID" value="BAQ68432.1"/>
    <property type="molecule type" value="Genomic_DNA"/>
</dbReference>
<dbReference type="PANTHER" id="PTHR30438">
    <property type="entry name" value="36 KDA ANTIGEN-RELATED"/>
    <property type="match status" value="1"/>
</dbReference>
<evidence type="ECO:0000313" key="4">
    <source>
        <dbReference type="EMBL" id="BAQ68432.1"/>
    </source>
</evidence>
<sequence length="354" mass="37923">MSDRQIFSDFSDSPFPRNALRGLFGPACLALTLAVAAPVPAHADGGLAGLWQRFFGPAETGGISSSNGRLEAQSVDVATKYAGRVAAVEVEEGATVEAGAVIARIDDRDTRAQLLGARAAVLRAKAARELAEASVMQAQSALDVARTNRARVERLHADGHASDSANDDARNAFTSAEAALAMAHAQVSDAEALMASSEAEVDRLEIALDDLTIRAPIRGRVLYRLHEPGEVVAAGAPVVTLLDLTDVYMNIYLPAPTVGLISANDEARLILDPIPQYVVPARVTFISPESQFTPKSVETIAEREDLVFRVKLTIPRNLLERFEDQVKTGVRGRGFVRTAPETPWPADLQVQLPD</sequence>
<evidence type="ECO:0000259" key="3">
    <source>
        <dbReference type="Pfam" id="PF25917"/>
    </source>
</evidence>
<protein>
    <submittedName>
        <fullName evidence="4">NapC/NirT cytochrome c domain-containing protein</fullName>
    </submittedName>
</protein>
<feature type="domain" description="Multidrug resistance protein MdtA-like barrel-sandwich hybrid" evidence="3">
    <location>
        <begin position="74"/>
        <end position="238"/>
    </location>
</feature>
<dbReference type="SUPFAM" id="SSF111369">
    <property type="entry name" value="HlyD-like secretion proteins"/>
    <property type="match status" value="2"/>
</dbReference>
<feature type="coiled-coil region" evidence="1">
    <location>
        <begin position="187"/>
        <end position="214"/>
    </location>
</feature>
<accession>A0A0D6AZZ9</accession>
<keyword evidence="2" id="KW-0732">Signal</keyword>
<dbReference type="Gene3D" id="2.40.30.170">
    <property type="match status" value="1"/>
</dbReference>